<dbReference type="Pfam" id="PF07686">
    <property type="entry name" value="V-set"/>
    <property type="match status" value="1"/>
</dbReference>
<reference evidence="3 4" key="1">
    <citation type="submission" date="2021-07" db="EMBL/GenBank/DDBJ databases">
        <authorList>
            <person name="Imarazene B."/>
            <person name="Zahm M."/>
            <person name="Klopp C."/>
            <person name="Cabau C."/>
            <person name="Beille S."/>
            <person name="Jouanno E."/>
            <person name="Castinel A."/>
            <person name="Lluch J."/>
            <person name="Gil L."/>
            <person name="Kuchtly C."/>
            <person name="Lopez Roques C."/>
            <person name="Donnadieu C."/>
            <person name="Parrinello H."/>
            <person name="Journot L."/>
            <person name="Du K."/>
            <person name="Schartl M."/>
            <person name="Retaux S."/>
            <person name="Guiguen Y."/>
        </authorList>
    </citation>
    <scope>NUCLEOTIDE SEQUENCE [LARGE SCALE GENOMIC DNA]</scope>
    <source>
        <strain evidence="3">Pach_M1</strain>
        <tissue evidence="3">Testis</tissue>
    </source>
</reference>
<evidence type="ECO:0000259" key="2">
    <source>
        <dbReference type="Pfam" id="PF07686"/>
    </source>
</evidence>
<dbReference type="InterPro" id="IPR013106">
    <property type="entry name" value="Ig_V-set"/>
</dbReference>
<dbReference type="Gene3D" id="2.60.40.10">
    <property type="entry name" value="Immunoglobulins"/>
    <property type="match status" value="1"/>
</dbReference>
<dbReference type="AlphaFoldDB" id="A0A8T2LVX0"/>
<feature type="chain" id="PRO_5035730648" description="Immunoglobulin V-set domain-containing protein" evidence="1">
    <location>
        <begin position="18"/>
        <end position="147"/>
    </location>
</feature>
<name>A0A8T2LVX0_ASTMX</name>
<dbReference type="InterPro" id="IPR050150">
    <property type="entry name" value="IgV_Light_Chain"/>
</dbReference>
<feature type="domain" description="Immunoglobulin V-set" evidence="2">
    <location>
        <begin position="30"/>
        <end position="117"/>
    </location>
</feature>
<sequence>MWISGAVVLLLSGCAAAQITYAKDWEVARSGRTPIIKCTVDSSTSLSSTTLHLYQGKPEGDMRRIMHFPAGSQSATLDKEIPRRFNAVIREQTVSLTISRVQPEDAAVYYCALWKGDTVLNCSSGAVHKPGPRPQYSTAHYTRTAPT</sequence>
<evidence type="ECO:0000313" key="4">
    <source>
        <dbReference type="Proteomes" id="UP000752171"/>
    </source>
</evidence>
<evidence type="ECO:0000313" key="3">
    <source>
        <dbReference type="EMBL" id="KAG9273962.1"/>
    </source>
</evidence>
<proteinExistence type="predicted"/>
<keyword evidence="1" id="KW-0732">Signal</keyword>
<dbReference type="Proteomes" id="UP000752171">
    <property type="component" value="Unassembled WGS sequence"/>
</dbReference>
<accession>A0A8T2LVX0</accession>
<dbReference type="EMBL" id="JAICCE010000008">
    <property type="protein sequence ID" value="KAG9273962.1"/>
    <property type="molecule type" value="Genomic_DNA"/>
</dbReference>
<protein>
    <recommendedName>
        <fullName evidence="2">Immunoglobulin V-set domain-containing protein</fullName>
    </recommendedName>
</protein>
<dbReference type="InterPro" id="IPR036179">
    <property type="entry name" value="Ig-like_dom_sf"/>
</dbReference>
<evidence type="ECO:0000256" key="1">
    <source>
        <dbReference type="SAM" id="SignalP"/>
    </source>
</evidence>
<feature type="signal peptide" evidence="1">
    <location>
        <begin position="1"/>
        <end position="17"/>
    </location>
</feature>
<dbReference type="InterPro" id="IPR013783">
    <property type="entry name" value="Ig-like_fold"/>
</dbReference>
<comment type="caution">
    <text evidence="3">The sequence shown here is derived from an EMBL/GenBank/DDBJ whole genome shotgun (WGS) entry which is preliminary data.</text>
</comment>
<gene>
    <name evidence="3" type="ORF">AMEX_G10745</name>
</gene>
<dbReference type="PANTHER" id="PTHR23267">
    <property type="entry name" value="IMMUNOGLOBULIN LIGHT CHAIN"/>
    <property type="match status" value="1"/>
</dbReference>
<dbReference type="CDD" id="cd00099">
    <property type="entry name" value="IgV"/>
    <property type="match status" value="1"/>
</dbReference>
<organism evidence="3 4">
    <name type="scientific">Astyanax mexicanus</name>
    <name type="common">Blind cave fish</name>
    <name type="synonym">Astyanax fasciatus mexicanus</name>
    <dbReference type="NCBI Taxonomy" id="7994"/>
    <lineage>
        <taxon>Eukaryota</taxon>
        <taxon>Metazoa</taxon>
        <taxon>Chordata</taxon>
        <taxon>Craniata</taxon>
        <taxon>Vertebrata</taxon>
        <taxon>Euteleostomi</taxon>
        <taxon>Actinopterygii</taxon>
        <taxon>Neopterygii</taxon>
        <taxon>Teleostei</taxon>
        <taxon>Ostariophysi</taxon>
        <taxon>Characiformes</taxon>
        <taxon>Characoidei</taxon>
        <taxon>Acestrorhamphidae</taxon>
        <taxon>Acestrorhamphinae</taxon>
        <taxon>Astyanax</taxon>
    </lineage>
</organism>
<dbReference type="SUPFAM" id="SSF48726">
    <property type="entry name" value="Immunoglobulin"/>
    <property type="match status" value="1"/>
</dbReference>